<evidence type="ECO:0000256" key="2">
    <source>
        <dbReference type="SAM" id="MobiDB-lite"/>
    </source>
</evidence>
<keyword evidence="3" id="KW-0808">Transferase</keyword>
<keyword evidence="4" id="KW-1185">Reference proteome</keyword>
<evidence type="ECO:0000313" key="4">
    <source>
        <dbReference type="Proteomes" id="UP001303473"/>
    </source>
</evidence>
<dbReference type="EMBL" id="MU853766">
    <property type="protein sequence ID" value="KAK3943373.1"/>
    <property type="molecule type" value="Genomic_DNA"/>
</dbReference>
<dbReference type="Proteomes" id="UP001303473">
    <property type="component" value="Unassembled WGS sequence"/>
</dbReference>
<evidence type="ECO:0000313" key="3">
    <source>
        <dbReference type="EMBL" id="KAK3943373.1"/>
    </source>
</evidence>
<organism evidence="3 4">
    <name type="scientific">Diplogelasinospora grovesii</name>
    <dbReference type="NCBI Taxonomy" id="303347"/>
    <lineage>
        <taxon>Eukaryota</taxon>
        <taxon>Fungi</taxon>
        <taxon>Dikarya</taxon>
        <taxon>Ascomycota</taxon>
        <taxon>Pezizomycotina</taxon>
        <taxon>Sordariomycetes</taxon>
        <taxon>Sordariomycetidae</taxon>
        <taxon>Sordariales</taxon>
        <taxon>Diplogelasinosporaceae</taxon>
        <taxon>Diplogelasinospora</taxon>
    </lineage>
</organism>
<dbReference type="InterPro" id="IPR029063">
    <property type="entry name" value="SAM-dependent_MTases_sf"/>
</dbReference>
<feature type="compositionally biased region" description="Low complexity" evidence="2">
    <location>
        <begin position="14"/>
        <end position="91"/>
    </location>
</feature>
<dbReference type="GO" id="GO:0032259">
    <property type="term" value="P:methylation"/>
    <property type="evidence" value="ECO:0007669"/>
    <property type="project" value="UniProtKB-KW"/>
</dbReference>
<name>A0AAN6NFT7_9PEZI</name>
<dbReference type="SUPFAM" id="SSF53335">
    <property type="entry name" value="S-adenosyl-L-methionine-dependent methyltransferases"/>
    <property type="match status" value="1"/>
</dbReference>
<proteinExistence type="inferred from homology"/>
<dbReference type="Pfam" id="PF13489">
    <property type="entry name" value="Methyltransf_23"/>
    <property type="match status" value="1"/>
</dbReference>
<protein>
    <submittedName>
        <fullName evidence="3">Methyltransferase</fullName>
    </submittedName>
</protein>
<gene>
    <name evidence="3" type="ORF">QBC46DRAFT_377670</name>
</gene>
<comment type="caution">
    <text evidence="3">The sequence shown here is derived from an EMBL/GenBank/DDBJ whole genome shotgun (WGS) entry which is preliminary data.</text>
</comment>
<evidence type="ECO:0000256" key="1">
    <source>
        <dbReference type="ARBA" id="ARBA00038158"/>
    </source>
</evidence>
<dbReference type="PANTHER" id="PTHR43591">
    <property type="entry name" value="METHYLTRANSFERASE"/>
    <property type="match status" value="1"/>
</dbReference>
<dbReference type="CDD" id="cd02440">
    <property type="entry name" value="AdoMet_MTases"/>
    <property type="match status" value="1"/>
</dbReference>
<dbReference type="AlphaFoldDB" id="A0AAN6NFT7"/>
<accession>A0AAN6NFT7</accession>
<comment type="similarity">
    <text evidence="1">Belongs to the methyltransferase superfamily. LaeA methyltransferase family.</text>
</comment>
<reference evidence="4" key="1">
    <citation type="journal article" date="2023" name="Mol. Phylogenet. Evol.">
        <title>Genome-scale phylogeny and comparative genomics of the fungal order Sordariales.</title>
        <authorList>
            <person name="Hensen N."/>
            <person name="Bonometti L."/>
            <person name="Westerberg I."/>
            <person name="Brannstrom I.O."/>
            <person name="Guillou S."/>
            <person name="Cros-Aarteil S."/>
            <person name="Calhoun S."/>
            <person name="Haridas S."/>
            <person name="Kuo A."/>
            <person name="Mondo S."/>
            <person name="Pangilinan J."/>
            <person name="Riley R."/>
            <person name="LaButti K."/>
            <person name="Andreopoulos B."/>
            <person name="Lipzen A."/>
            <person name="Chen C."/>
            <person name="Yan M."/>
            <person name="Daum C."/>
            <person name="Ng V."/>
            <person name="Clum A."/>
            <person name="Steindorff A."/>
            <person name="Ohm R.A."/>
            <person name="Martin F."/>
            <person name="Silar P."/>
            <person name="Natvig D.O."/>
            <person name="Lalanne C."/>
            <person name="Gautier V."/>
            <person name="Ament-Velasquez S.L."/>
            <person name="Kruys A."/>
            <person name="Hutchinson M.I."/>
            <person name="Powell A.J."/>
            <person name="Barry K."/>
            <person name="Miller A.N."/>
            <person name="Grigoriev I.V."/>
            <person name="Debuchy R."/>
            <person name="Gladieux P."/>
            <person name="Hiltunen Thoren M."/>
            <person name="Johannesson H."/>
        </authorList>
    </citation>
    <scope>NUCLEOTIDE SEQUENCE [LARGE SCALE GENOMIC DNA]</scope>
    <source>
        <strain evidence="4">CBS 340.73</strain>
    </source>
</reference>
<dbReference type="GO" id="GO:0008168">
    <property type="term" value="F:methyltransferase activity"/>
    <property type="evidence" value="ECO:0007669"/>
    <property type="project" value="UniProtKB-KW"/>
</dbReference>
<sequence length="427" mass="46168">MADKSQSPPPPPAATSTESSPPPAAVAKSTPQSAPKSPPAAVAASAPAGTSSSQAQAEEGSSTTSLTPAPATPAAPAATAPATTPATAPTTETNTGILPPETWAAAEAGDDADSSLGDLDNVSSTASLTASILEYRTYHGRTYHSDRGDAQYWGSNDARAAESMDINHHMLTLCLDGKLFRAPLDGDKIEKVLDVGTGTGIWAIDFADQYPNAEVIGTDLSPIQPTWVPPNLMFEIDDATQPWTFPADSFDYVHMRYLVGSIVDWTALYRQAFKALKPGGWLEDYEAAPFLESDDGSVEETSALGQWGRIFIEGGKRMNRSFEVVDHDVQRTAMAAAGFVDIQTWDFKCPVGGWPEDPKLNRIGLFSQLALESDIEGYVLFITNVISGWSREQVLVYIARLRRELRDKRYHGYFRLRAVWGRKPEAK</sequence>
<dbReference type="PANTHER" id="PTHR43591:SF10">
    <property type="entry name" value="ABC TRANSMEMBRANE TYPE-1 DOMAIN-CONTAINING PROTEIN-RELATED"/>
    <property type="match status" value="1"/>
</dbReference>
<feature type="region of interest" description="Disordered" evidence="2">
    <location>
        <begin position="1"/>
        <end position="97"/>
    </location>
</feature>
<dbReference type="Gene3D" id="3.40.50.150">
    <property type="entry name" value="Vaccinia Virus protein VP39"/>
    <property type="match status" value="1"/>
</dbReference>
<keyword evidence="3" id="KW-0489">Methyltransferase</keyword>